<evidence type="ECO:0000256" key="1">
    <source>
        <dbReference type="SAM" id="MobiDB-lite"/>
    </source>
</evidence>
<feature type="compositionally biased region" description="Low complexity" evidence="1">
    <location>
        <begin position="1121"/>
        <end position="1132"/>
    </location>
</feature>
<accession>A0A6C0ATL7</accession>
<name>A0A6C0ATL7_9ZZZZ</name>
<evidence type="ECO:0000313" key="2">
    <source>
        <dbReference type="EMBL" id="QHS83068.1"/>
    </source>
</evidence>
<protein>
    <submittedName>
        <fullName evidence="2">Uncharacterized protein</fullName>
    </submittedName>
</protein>
<dbReference type="EMBL" id="MN740865">
    <property type="protein sequence ID" value="QHS83068.1"/>
    <property type="molecule type" value="Genomic_DNA"/>
</dbReference>
<feature type="region of interest" description="Disordered" evidence="1">
    <location>
        <begin position="1121"/>
        <end position="1140"/>
    </location>
</feature>
<reference evidence="2" key="1">
    <citation type="journal article" date="2020" name="Nature">
        <title>Giant virus diversity and host interactions through global metagenomics.</title>
        <authorList>
            <person name="Schulz F."/>
            <person name="Roux S."/>
            <person name="Paez-Espino D."/>
            <person name="Jungbluth S."/>
            <person name="Walsh D.A."/>
            <person name="Denef V.J."/>
            <person name="McMahon K.D."/>
            <person name="Konstantinidis K.T."/>
            <person name="Eloe-Fadrosh E.A."/>
            <person name="Kyrpides N.C."/>
            <person name="Woyke T."/>
        </authorList>
    </citation>
    <scope>NUCLEOTIDE SEQUENCE</scope>
    <source>
        <strain evidence="2">GVMAG-S-1103017-74</strain>
    </source>
</reference>
<organism evidence="2">
    <name type="scientific">viral metagenome</name>
    <dbReference type="NCBI Taxonomy" id="1070528"/>
    <lineage>
        <taxon>unclassified sequences</taxon>
        <taxon>metagenomes</taxon>
        <taxon>organismal metagenomes</taxon>
    </lineage>
</organism>
<proteinExistence type="predicted"/>
<sequence length="1701" mass="176720">MSDLTIDTFDFPWGRVVRAIGTTGFLPASMYDDFVNPRVFFFARGGGSWGPGFHVEYDAAGFQALTGSASAVDIAFAPSDRQGFVLLRHINRPSNTGAWNGGPAPRLLPVPIALNGQNDRHAGRWFAFDTNNFPLPVSSFGSKGAGPCGVIITETPASNMREVYVEPVTSGSSDRFAFATPPFPWLSNSTAQLTVSGLVRNVWAAANGGVKGNFLDANHNSAAPNIQLYFAPDGQAFVRDTSTAVAPSDTLALEGTRTLPAPLVTQSGAAITGAGQSTLSTRLPNGVYLQAPPGTIRHINLFQGTFTDLTGLRLYPQVPLRHGYDIGFAARTVLPNDGTDEVDMETNGMLAFPADDVRVAAYPGLNIVTDVCAHNVYLPGVAAQRSVLRLDGAGSLAILELANGATPNTSGAAMPLGMFYYDSFIVQVNGQPPGPPMLARAVYDEANNRIVSNVDPTLLTFVDRRTASYVDDAGRTRYLTMRTHFSGGFEGTEPLWTAAPQVLPQTLYATPEGFTMDYQVDGDRVRVSMDPDIAPLYVETPAGVLHAVSTYDDSFAGTHGTHGEARVGASFVTRRPLGTAPNPARVAWASGPPPVLSPRLLNECVRVAAAGPPDPLVGTRMPCCVVSDAVYIRAGGGGGSVHLVRHGTARVQVSAGTTVDISPVEPVTIPGDAAGYPVLEYRGGTIDLTSGNQVDDASSAVVTLPDAPTRFACTATPVALTDGNFGAVEAGLAFFETAAAVSAPQDALPFTWLYTGVTPATDGAPVWVRRNDAGNQVFVAYVDEGTGAPAVATLDAATPAQELLRPGTAATNVIVGALCGPSAPSAIQRIGSDVFINASSHPGVALFDSDTLITPPASAFATAPPAAAAYLQSTLGASSSDTRFALVAPGQRVTFQVNGDAAAAVSAAQARELVDAPQVRVHYAGGNEVVYPLLAGSLQAFLRVQLWRAAAASRAAVLQGVPLTGGVLEAYGSGTGDSIAVENYDAMVRTAAVPQFLVAGDVGDAQFVNVGALMAERPELQRLFAPFTSTLSTQGRQSTRMRVTLPAASASAMLITDTTDHVQFLEGHATVGVNAGGRALVLIDTGATFDGYFDWDPTDSSEAAVATHVQAADEGPVFQRGAPPAASQGAPPIVTQQSGPGGRVTIARVLPGQSYQRVSGAAVLSDGLVAVTPTGPFSQVVENTTGEVQHVQITSGFMRVLVDADTECLVGEARSDAPLALSVTPRRVGTAANDGDALYVFDAAGGEFLRLSDGLEFTGETAVFGGHTYAFNDGGDVLYTTAAPLSSVAFPVSADSAVQPRVFLQPQRNTTRLVSGAANAATAVVHGAAPATLPQATLLAPDVTPANVGVTAARQFAADLSTTGTVQRAASVVVSVDSSTVPHTLTTSSVDVAHAATAADALFAVTQDGSWAMLRLDGAYALESGAFTNNAVDATVRTLSTTGVPYASVPAAAQGFLGENLVRSALGFADAVLQHEILFGRVRFSGGAIPGIVDGSTHRVRFANVGDVPAQFTEDPAFPPSTVPGVTPVYRFTHPLPPNLEITDDALSAEAPRVFAVATTTYLAAQRAVAPTSIVNSGGPTPPPTDDSDEDGDEQVPGIERYLPAPTHVTAAGVTVFPVQVNQVANFTGRRQRLPFTAFACFAFMAQNPTTTTPADVAFAVNNGCPVQLVASLRLLPTRVPERVFTLAARFFGVVIPFPQR</sequence>
<feature type="region of interest" description="Disordered" evidence="1">
    <location>
        <begin position="1573"/>
        <end position="1597"/>
    </location>
</feature>